<evidence type="ECO:0000259" key="11">
    <source>
        <dbReference type="SMART" id="SM00014"/>
    </source>
</evidence>
<evidence type="ECO:0000256" key="8">
    <source>
        <dbReference type="ARBA" id="ARBA00032707"/>
    </source>
</evidence>
<dbReference type="CDD" id="cd01610">
    <property type="entry name" value="PAP2_like"/>
    <property type="match status" value="1"/>
</dbReference>
<evidence type="ECO:0000256" key="6">
    <source>
        <dbReference type="ARBA" id="ARBA00022989"/>
    </source>
</evidence>
<dbReference type="GO" id="GO:0005886">
    <property type="term" value="C:plasma membrane"/>
    <property type="evidence" value="ECO:0007669"/>
    <property type="project" value="UniProtKB-SubCell"/>
</dbReference>
<evidence type="ECO:0000256" key="7">
    <source>
        <dbReference type="ARBA" id="ARBA00023136"/>
    </source>
</evidence>
<comment type="caution">
    <text evidence="12">The sequence shown here is derived from an EMBL/GenBank/DDBJ whole genome shotgun (WGS) entry which is preliminary data.</text>
</comment>
<keyword evidence="7 10" id="KW-0472">Membrane</keyword>
<feature type="domain" description="Phosphatidic acid phosphatase type 2/haloperoxidase" evidence="11">
    <location>
        <begin position="61"/>
        <end position="170"/>
    </location>
</feature>
<protein>
    <recommendedName>
        <fullName evidence="2">undecaprenyl-diphosphate phosphatase</fullName>
        <ecNumber evidence="2">3.6.1.27</ecNumber>
    </recommendedName>
    <alternativeName>
        <fullName evidence="8">Undecaprenyl pyrophosphate phosphatase</fullName>
    </alternativeName>
</protein>
<dbReference type="SUPFAM" id="SSF48317">
    <property type="entry name" value="Acid phosphatase/Vanadium-dependent haloperoxidase"/>
    <property type="match status" value="1"/>
</dbReference>
<feature type="transmembrane region" description="Helical" evidence="10">
    <location>
        <begin position="33"/>
        <end position="54"/>
    </location>
</feature>
<dbReference type="Gene3D" id="1.20.144.10">
    <property type="entry name" value="Phosphatidic acid phosphatase type 2/haloperoxidase"/>
    <property type="match status" value="1"/>
</dbReference>
<dbReference type="eggNOG" id="COG0671">
    <property type="taxonomic scope" value="Bacteria"/>
</dbReference>
<keyword evidence="13" id="KW-1185">Reference proteome</keyword>
<dbReference type="EMBL" id="AEIU01000023">
    <property type="protein sequence ID" value="EFP98109.1"/>
    <property type="molecule type" value="Genomic_DNA"/>
</dbReference>
<dbReference type="RefSeq" id="WP_009599804.1">
    <property type="nucleotide sequence ID" value="NZ_AEIU01000023.1"/>
</dbReference>
<proteinExistence type="predicted"/>
<dbReference type="PANTHER" id="PTHR14969">
    <property type="entry name" value="SPHINGOSINE-1-PHOSPHATE PHOSPHOHYDROLASE"/>
    <property type="match status" value="1"/>
</dbReference>
<gene>
    <name evidence="12" type="ORF">VIBC2010_00695</name>
</gene>
<dbReference type="Pfam" id="PF01569">
    <property type="entry name" value="PAP2"/>
    <property type="match status" value="1"/>
</dbReference>
<keyword evidence="4 10" id="KW-0812">Transmembrane</keyword>
<dbReference type="InterPro" id="IPR000326">
    <property type="entry name" value="PAP2/HPO"/>
</dbReference>
<evidence type="ECO:0000256" key="5">
    <source>
        <dbReference type="ARBA" id="ARBA00022801"/>
    </source>
</evidence>
<accession>E3BFV2</accession>
<name>E3BFV2_9VIBR</name>
<keyword evidence="3" id="KW-1003">Cell membrane</keyword>
<keyword evidence="6 10" id="KW-1133">Transmembrane helix</keyword>
<reference evidence="12 13" key="1">
    <citation type="journal article" date="2012" name="Int. J. Syst. Evol. Microbiol.">
        <title>Vibrio caribbeanicus sp. nov., isolated from the marine sponge Scleritoderma cyanea.</title>
        <authorList>
            <person name="Hoffmann M."/>
            <person name="Monday S.R."/>
            <person name="Allard M.W."/>
            <person name="Strain E.A."/>
            <person name="Whittaker P."/>
            <person name="Naum M."/>
            <person name="McCarthy P.J."/>
            <person name="Lopez J.V."/>
            <person name="Fischer M."/>
            <person name="Brown E.W."/>
        </authorList>
    </citation>
    <scope>NUCLEOTIDE SEQUENCE [LARGE SCALE GENOMIC DNA]</scope>
    <source>
        <strain evidence="12 13">ATCC BAA-2122</strain>
    </source>
</reference>
<organism evidence="12 13">
    <name type="scientific">Vibrio caribbeanicus ATCC BAA-2122</name>
    <dbReference type="NCBI Taxonomy" id="796620"/>
    <lineage>
        <taxon>Bacteria</taxon>
        <taxon>Pseudomonadati</taxon>
        <taxon>Pseudomonadota</taxon>
        <taxon>Gammaproteobacteria</taxon>
        <taxon>Vibrionales</taxon>
        <taxon>Vibrionaceae</taxon>
        <taxon>Vibrio</taxon>
    </lineage>
</organism>
<dbReference type="GO" id="GO:0050380">
    <property type="term" value="F:undecaprenyl-diphosphatase activity"/>
    <property type="evidence" value="ECO:0007669"/>
    <property type="project" value="UniProtKB-EC"/>
</dbReference>
<feature type="transmembrane region" description="Helical" evidence="10">
    <location>
        <begin position="155"/>
        <end position="173"/>
    </location>
</feature>
<comment type="catalytic activity">
    <reaction evidence="9">
        <text>di-trans,octa-cis-undecaprenyl diphosphate + H2O = di-trans,octa-cis-undecaprenyl phosphate + phosphate + H(+)</text>
        <dbReference type="Rhea" id="RHEA:28094"/>
        <dbReference type="ChEBI" id="CHEBI:15377"/>
        <dbReference type="ChEBI" id="CHEBI:15378"/>
        <dbReference type="ChEBI" id="CHEBI:43474"/>
        <dbReference type="ChEBI" id="CHEBI:58405"/>
        <dbReference type="ChEBI" id="CHEBI:60392"/>
        <dbReference type="EC" id="3.6.1.27"/>
    </reaction>
</comment>
<dbReference type="STRING" id="796620.VIBC2010_00695"/>
<dbReference type="SMART" id="SM00014">
    <property type="entry name" value="acidPPc"/>
    <property type="match status" value="1"/>
</dbReference>
<dbReference type="AlphaFoldDB" id="E3BFV2"/>
<dbReference type="InterPro" id="IPR036938">
    <property type="entry name" value="PAP2/HPO_sf"/>
</dbReference>
<evidence type="ECO:0000256" key="9">
    <source>
        <dbReference type="ARBA" id="ARBA00047594"/>
    </source>
</evidence>
<evidence type="ECO:0000313" key="13">
    <source>
        <dbReference type="Proteomes" id="UP000002943"/>
    </source>
</evidence>
<evidence type="ECO:0000256" key="4">
    <source>
        <dbReference type="ARBA" id="ARBA00022692"/>
    </source>
</evidence>
<evidence type="ECO:0000256" key="3">
    <source>
        <dbReference type="ARBA" id="ARBA00022475"/>
    </source>
</evidence>
<evidence type="ECO:0000256" key="2">
    <source>
        <dbReference type="ARBA" id="ARBA00012374"/>
    </source>
</evidence>
<evidence type="ECO:0000313" key="12">
    <source>
        <dbReference type="EMBL" id="EFP98109.1"/>
    </source>
</evidence>
<dbReference type="EC" id="3.6.1.27" evidence="2"/>
<evidence type="ECO:0000256" key="10">
    <source>
        <dbReference type="SAM" id="Phobius"/>
    </source>
</evidence>
<sequence>MRSIESLIKLDLAFSIMCLRHKYHRPMVRLSRAISHTGDGHLYAVVGLLAFLFGGEQGKTLLVVGLLAFSIELPVYWLAKNTFKRERPSEISQLIVSFITPPDRYSLPSGHSAAAFLMALNISHFYPQLTLFAFTWAVLIAFSRVVLGVHFLSDVVLGAVLGLGCTIVSLAIAGG</sequence>
<keyword evidence="5" id="KW-0378">Hydrolase</keyword>
<evidence type="ECO:0000256" key="1">
    <source>
        <dbReference type="ARBA" id="ARBA00004651"/>
    </source>
</evidence>
<dbReference type="OrthoDB" id="9780507at2"/>
<comment type="subcellular location">
    <subcellularLocation>
        <location evidence="1">Cell membrane</location>
        <topology evidence="1">Multi-pass membrane protein</topology>
    </subcellularLocation>
</comment>
<dbReference type="PANTHER" id="PTHR14969:SF62">
    <property type="entry name" value="DECAPRENYLPHOSPHORYL-5-PHOSPHORIBOSE PHOSPHATASE RV3807C-RELATED"/>
    <property type="match status" value="1"/>
</dbReference>
<dbReference type="Proteomes" id="UP000002943">
    <property type="component" value="Unassembled WGS sequence"/>
</dbReference>
<feature type="transmembrane region" description="Helical" evidence="10">
    <location>
        <begin position="129"/>
        <end position="149"/>
    </location>
</feature>
<feature type="transmembrane region" description="Helical" evidence="10">
    <location>
        <begin position="60"/>
        <end position="79"/>
    </location>
</feature>